<evidence type="ECO:0000256" key="1">
    <source>
        <dbReference type="ARBA" id="ARBA00023267"/>
    </source>
</evidence>
<name>A0A1V2IKY6_9ACTN</name>
<dbReference type="STRING" id="1834516.BL253_00245"/>
<evidence type="ECO:0000259" key="2">
    <source>
        <dbReference type="PROSITE" id="PS50968"/>
    </source>
</evidence>
<keyword evidence="4" id="KW-1185">Reference proteome</keyword>
<dbReference type="OrthoDB" id="163546at2"/>
<feature type="domain" description="Lipoyl-binding" evidence="2">
    <location>
        <begin position="1"/>
        <end position="71"/>
    </location>
</feature>
<dbReference type="PROSITE" id="PS50968">
    <property type="entry name" value="BIOTINYL_LIPOYL"/>
    <property type="match status" value="1"/>
</dbReference>
<accession>A0A1V2IKY6</accession>
<dbReference type="NCBIfam" id="NF004547">
    <property type="entry name" value="PRK05889.1"/>
    <property type="match status" value="1"/>
</dbReference>
<dbReference type="RefSeq" id="WP_076812214.1">
    <property type="nucleotide sequence ID" value="NZ_MOMC01000002.1"/>
</dbReference>
<dbReference type="InterPro" id="IPR050709">
    <property type="entry name" value="Biotin_Carboxyl_Carrier/Decarb"/>
</dbReference>
<reference evidence="4" key="1">
    <citation type="submission" date="2016-10" db="EMBL/GenBank/DDBJ databases">
        <title>Frankia sp. NRRL B-16386 Genome sequencing.</title>
        <authorList>
            <person name="Ghodhbane-Gtari F."/>
            <person name="Swanson E."/>
            <person name="Gueddou A."/>
            <person name="Hezbri K."/>
            <person name="Ktari K."/>
            <person name="Nouioui I."/>
            <person name="Morris K."/>
            <person name="Simpson S."/>
            <person name="Abebe-Akele F."/>
            <person name="Thomas K."/>
            <person name="Gtari M."/>
            <person name="Tisa L.S."/>
        </authorList>
    </citation>
    <scope>NUCLEOTIDE SEQUENCE [LARGE SCALE GENOMIC DNA]</scope>
    <source>
        <strain evidence="4">NRRL B-16386</strain>
    </source>
</reference>
<dbReference type="CDD" id="cd06850">
    <property type="entry name" value="biotinyl_domain"/>
    <property type="match status" value="1"/>
</dbReference>
<protein>
    <submittedName>
        <fullName evidence="3">Acetyl-CoA carboxylase biotin carboxyl carrier protein subunit</fullName>
    </submittedName>
</protein>
<gene>
    <name evidence="3" type="ORF">BL253_00245</name>
</gene>
<dbReference type="PANTHER" id="PTHR45266:SF3">
    <property type="entry name" value="OXALOACETATE DECARBOXYLASE ALPHA CHAIN"/>
    <property type="match status" value="1"/>
</dbReference>
<keyword evidence="1" id="KW-0092">Biotin</keyword>
<dbReference type="InterPro" id="IPR011053">
    <property type="entry name" value="Single_hybrid_motif"/>
</dbReference>
<proteinExistence type="predicted"/>
<dbReference type="AlphaFoldDB" id="A0A1V2IKY6"/>
<dbReference type="Gene3D" id="2.40.50.100">
    <property type="match status" value="1"/>
</dbReference>
<dbReference type="InterPro" id="IPR000089">
    <property type="entry name" value="Biotin_lipoyl"/>
</dbReference>
<organism evidence="3 4">
    <name type="scientific">Pseudofrankia asymbiotica</name>
    <dbReference type="NCBI Taxonomy" id="1834516"/>
    <lineage>
        <taxon>Bacteria</taxon>
        <taxon>Bacillati</taxon>
        <taxon>Actinomycetota</taxon>
        <taxon>Actinomycetes</taxon>
        <taxon>Frankiales</taxon>
        <taxon>Frankiaceae</taxon>
        <taxon>Pseudofrankia</taxon>
    </lineage>
</organism>
<dbReference type="SUPFAM" id="SSF51230">
    <property type="entry name" value="Single hybrid motif"/>
    <property type="match status" value="1"/>
</dbReference>
<sequence>MAEEVRAEMVANVWKVVVGVGDPVAAGDALVILDSMKMEIPVISEDGGTVSEIAVREGDVVQDGDLIAIVEPTPA</sequence>
<evidence type="ECO:0000313" key="4">
    <source>
        <dbReference type="Proteomes" id="UP000188929"/>
    </source>
</evidence>
<evidence type="ECO:0000313" key="3">
    <source>
        <dbReference type="EMBL" id="ONH33854.1"/>
    </source>
</evidence>
<dbReference type="PANTHER" id="PTHR45266">
    <property type="entry name" value="OXALOACETATE DECARBOXYLASE ALPHA CHAIN"/>
    <property type="match status" value="1"/>
</dbReference>
<dbReference type="Pfam" id="PF00364">
    <property type="entry name" value="Biotin_lipoyl"/>
    <property type="match status" value="1"/>
</dbReference>
<comment type="caution">
    <text evidence="3">The sequence shown here is derived from an EMBL/GenBank/DDBJ whole genome shotgun (WGS) entry which is preliminary data.</text>
</comment>
<dbReference type="EMBL" id="MOMC01000002">
    <property type="protein sequence ID" value="ONH33854.1"/>
    <property type="molecule type" value="Genomic_DNA"/>
</dbReference>
<dbReference type="Proteomes" id="UP000188929">
    <property type="component" value="Unassembled WGS sequence"/>
</dbReference>